<dbReference type="Pfam" id="PF07983">
    <property type="entry name" value="X8"/>
    <property type="match status" value="1"/>
</dbReference>
<dbReference type="InterPro" id="IPR012946">
    <property type="entry name" value="X8"/>
</dbReference>
<dbReference type="Proteomes" id="UP000734854">
    <property type="component" value="Unassembled WGS sequence"/>
</dbReference>
<gene>
    <name evidence="3" type="ORF">ZIOFF_046913</name>
</gene>
<dbReference type="InterPro" id="IPR044788">
    <property type="entry name" value="X8_dom_prot"/>
</dbReference>
<dbReference type="Gene3D" id="1.20.58.1040">
    <property type="match status" value="1"/>
</dbReference>
<organism evidence="3 4">
    <name type="scientific">Zingiber officinale</name>
    <name type="common">Ginger</name>
    <name type="synonym">Amomum zingiber</name>
    <dbReference type="NCBI Taxonomy" id="94328"/>
    <lineage>
        <taxon>Eukaryota</taxon>
        <taxon>Viridiplantae</taxon>
        <taxon>Streptophyta</taxon>
        <taxon>Embryophyta</taxon>
        <taxon>Tracheophyta</taxon>
        <taxon>Spermatophyta</taxon>
        <taxon>Magnoliopsida</taxon>
        <taxon>Liliopsida</taxon>
        <taxon>Zingiberales</taxon>
        <taxon>Zingiberaceae</taxon>
        <taxon>Zingiber</taxon>
    </lineage>
</organism>
<dbReference type="GO" id="GO:0009506">
    <property type="term" value="C:plasmodesma"/>
    <property type="evidence" value="ECO:0007669"/>
    <property type="project" value="UniProtKB-ARBA"/>
</dbReference>
<evidence type="ECO:0000259" key="2">
    <source>
        <dbReference type="SMART" id="SM00768"/>
    </source>
</evidence>
<dbReference type="EMBL" id="JACMSC010000013">
    <property type="protein sequence ID" value="KAG6491967.1"/>
    <property type="molecule type" value="Genomic_DNA"/>
</dbReference>
<feature type="domain" description="X8" evidence="2">
    <location>
        <begin position="92"/>
        <end position="176"/>
    </location>
</feature>
<comment type="caution">
    <text evidence="3">The sequence shown here is derived from an EMBL/GenBank/DDBJ whole genome shotgun (WGS) entry which is preliminary data.</text>
</comment>
<dbReference type="PANTHER" id="PTHR31044">
    <property type="entry name" value="BETA-1,3 GLUCANASE"/>
    <property type="match status" value="1"/>
</dbReference>
<dbReference type="InterPro" id="IPR018034">
    <property type="entry name" value="Kri1"/>
</dbReference>
<keyword evidence="1" id="KW-0732">Signal</keyword>
<name>A0A8J5FWV6_ZINOF</name>
<protein>
    <recommendedName>
        <fullName evidence="2">X8 domain-containing protein</fullName>
    </recommendedName>
</protein>
<evidence type="ECO:0000313" key="3">
    <source>
        <dbReference type="EMBL" id="KAG6491967.1"/>
    </source>
</evidence>
<sequence length="183" mass="20495">MSSTQDDLDGFTNNLEEEFDLEEHDKKINGMFGDDYYDVEDIYHGFRSKEEGDLEKTNFDKENELLDSGKEGFKLAHERVALASTILSGKGPWCVARAEATREALQANIDYVCGFVGGACGAIQEGESCYSTDIVRQASYPMNAYFYYYGPTEMNCDFNGTGIIITFDPSHGNCVYPSRNMLD</sequence>
<keyword evidence="4" id="KW-1185">Reference proteome</keyword>
<evidence type="ECO:0000256" key="1">
    <source>
        <dbReference type="ARBA" id="ARBA00022729"/>
    </source>
</evidence>
<proteinExistence type="predicted"/>
<dbReference type="AlphaFoldDB" id="A0A8J5FWV6"/>
<dbReference type="PANTHER" id="PTHR31044:SF130">
    <property type="entry name" value="CARBOHYDRATE-BINDING X8 DOMAIN SUPERFAMILY PROTEIN"/>
    <property type="match status" value="1"/>
</dbReference>
<dbReference type="Pfam" id="PF05178">
    <property type="entry name" value="Kri1"/>
    <property type="match status" value="1"/>
</dbReference>
<dbReference type="SMART" id="SM00768">
    <property type="entry name" value="X8"/>
    <property type="match status" value="1"/>
</dbReference>
<reference evidence="3 4" key="1">
    <citation type="submission" date="2020-08" db="EMBL/GenBank/DDBJ databases">
        <title>Plant Genome Project.</title>
        <authorList>
            <person name="Zhang R.-G."/>
        </authorList>
    </citation>
    <scope>NUCLEOTIDE SEQUENCE [LARGE SCALE GENOMIC DNA]</scope>
    <source>
        <tissue evidence="3">Rhizome</tissue>
    </source>
</reference>
<accession>A0A8J5FWV6</accession>
<evidence type="ECO:0000313" key="4">
    <source>
        <dbReference type="Proteomes" id="UP000734854"/>
    </source>
</evidence>